<dbReference type="Pfam" id="PF00754">
    <property type="entry name" value="F5_F8_type_C"/>
    <property type="match status" value="1"/>
</dbReference>
<protein>
    <submittedName>
        <fullName evidence="3">Discoidin domain-containing protein</fullName>
    </submittedName>
</protein>
<comment type="caution">
    <text evidence="3">The sequence shown here is derived from an EMBL/GenBank/DDBJ whole genome shotgun (WGS) entry which is preliminary data.</text>
</comment>
<feature type="signal peptide" evidence="1">
    <location>
        <begin position="1"/>
        <end position="28"/>
    </location>
</feature>
<dbReference type="InterPro" id="IPR000421">
    <property type="entry name" value="FA58C"/>
</dbReference>
<feature type="chain" id="PRO_5045092207" evidence="1">
    <location>
        <begin position="29"/>
        <end position="259"/>
    </location>
</feature>
<evidence type="ECO:0000313" key="3">
    <source>
        <dbReference type="EMBL" id="MCU6795141.1"/>
    </source>
</evidence>
<dbReference type="PROSITE" id="PS50022">
    <property type="entry name" value="FA58C_3"/>
    <property type="match status" value="1"/>
</dbReference>
<sequence length="259" mass="29580">MHFYSKKTAITIFIFLIFILSFASSSFADDPALQDLATDPANASASSQHRDRGPARAFDNLNTHYFVDAWEAEGKTGWLKYDFGKGNEKVVKEYSITGANFPTSSPKAWTFECSSDNENWTILNKVTNEPIFDNFEKRTYTISNTNQYQYYRINVTENHGDGWMIIGELELLGNIDPPPPINRVLLVITLVSGVEKEYDLSRADFNNFVIWYSTRALGTGAEVYTINKDFNKANFLTRKDYLAFSKIELYEVNEYTPVP</sequence>
<dbReference type="SUPFAM" id="SSF49785">
    <property type="entry name" value="Galactose-binding domain-like"/>
    <property type="match status" value="1"/>
</dbReference>
<gene>
    <name evidence="3" type="ORF">OB236_23830</name>
</gene>
<evidence type="ECO:0000256" key="1">
    <source>
        <dbReference type="SAM" id="SignalP"/>
    </source>
</evidence>
<dbReference type="InterPro" id="IPR008979">
    <property type="entry name" value="Galactose-bd-like_sf"/>
</dbReference>
<dbReference type="Gene3D" id="2.60.120.260">
    <property type="entry name" value="Galactose-binding domain-like"/>
    <property type="match status" value="1"/>
</dbReference>
<evidence type="ECO:0000313" key="4">
    <source>
        <dbReference type="Proteomes" id="UP001652445"/>
    </source>
</evidence>
<name>A0ABT2UM33_9BACL</name>
<keyword evidence="4" id="KW-1185">Reference proteome</keyword>
<evidence type="ECO:0000259" key="2">
    <source>
        <dbReference type="PROSITE" id="PS50022"/>
    </source>
</evidence>
<dbReference type="RefSeq" id="WP_262686191.1">
    <property type="nucleotide sequence ID" value="NZ_JAOQIO010000094.1"/>
</dbReference>
<organism evidence="3 4">
    <name type="scientific">Paenibacillus baimaensis</name>
    <dbReference type="NCBI Taxonomy" id="2982185"/>
    <lineage>
        <taxon>Bacteria</taxon>
        <taxon>Bacillati</taxon>
        <taxon>Bacillota</taxon>
        <taxon>Bacilli</taxon>
        <taxon>Bacillales</taxon>
        <taxon>Paenibacillaceae</taxon>
        <taxon>Paenibacillus</taxon>
    </lineage>
</organism>
<accession>A0ABT2UM33</accession>
<dbReference type="EMBL" id="JAOQIO010000094">
    <property type="protein sequence ID" value="MCU6795141.1"/>
    <property type="molecule type" value="Genomic_DNA"/>
</dbReference>
<reference evidence="3 4" key="1">
    <citation type="submission" date="2022-09" db="EMBL/GenBank/DDBJ databases">
        <authorList>
            <person name="Han X.L."/>
            <person name="Wang Q."/>
            <person name="Lu T."/>
        </authorList>
    </citation>
    <scope>NUCLEOTIDE SEQUENCE [LARGE SCALE GENOMIC DNA]</scope>
    <source>
        <strain evidence="3 4">WQ 127069</strain>
    </source>
</reference>
<proteinExistence type="predicted"/>
<keyword evidence="1" id="KW-0732">Signal</keyword>
<dbReference type="Proteomes" id="UP001652445">
    <property type="component" value="Unassembled WGS sequence"/>
</dbReference>
<feature type="domain" description="F5/8 type C" evidence="2">
    <location>
        <begin position="26"/>
        <end position="174"/>
    </location>
</feature>